<protein>
    <submittedName>
        <fullName evidence="4">Uncharacterized protein (TIGR02099 family)</fullName>
    </submittedName>
</protein>
<keyword evidence="5" id="KW-1185">Reference proteome</keyword>
<organism evidence="4 5">
    <name type="scientific">Paucimonas lemoignei</name>
    <name type="common">Pseudomonas lemoignei</name>
    <dbReference type="NCBI Taxonomy" id="29443"/>
    <lineage>
        <taxon>Bacteria</taxon>
        <taxon>Pseudomonadati</taxon>
        <taxon>Pseudomonadota</taxon>
        <taxon>Betaproteobacteria</taxon>
        <taxon>Burkholderiales</taxon>
        <taxon>Burkholderiaceae</taxon>
        <taxon>Paucimonas</taxon>
    </lineage>
</organism>
<evidence type="ECO:0000256" key="1">
    <source>
        <dbReference type="SAM" id="MobiDB-lite"/>
    </source>
</evidence>
<evidence type="ECO:0000259" key="3">
    <source>
        <dbReference type="Pfam" id="PF13116"/>
    </source>
</evidence>
<evidence type="ECO:0000313" key="4">
    <source>
        <dbReference type="EMBL" id="TCS38666.1"/>
    </source>
</evidence>
<evidence type="ECO:0000256" key="2">
    <source>
        <dbReference type="SAM" id="Phobius"/>
    </source>
</evidence>
<comment type="caution">
    <text evidence="4">The sequence shown here is derived from an EMBL/GenBank/DDBJ whole genome shotgun (WGS) entry which is preliminary data.</text>
</comment>
<dbReference type="Proteomes" id="UP000295382">
    <property type="component" value="Unassembled WGS sequence"/>
</dbReference>
<dbReference type="PANTHER" id="PTHR38690:SF1">
    <property type="entry name" value="PROTEASE"/>
    <property type="match status" value="1"/>
</dbReference>
<reference evidence="4 5" key="1">
    <citation type="submission" date="2019-03" db="EMBL/GenBank/DDBJ databases">
        <title>Genomic Encyclopedia of Type Strains, Phase IV (KMG-IV): sequencing the most valuable type-strain genomes for metagenomic binning, comparative biology and taxonomic classification.</title>
        <authorList>
            <person name="Goeker M."/>
        </authorList>
    </citation>
    <scope>NUCLEOTIDE SEQUENCE [LARGE SCALE GENOMIC DNA]</scope>
    <source>
        <strain evidence="4 5">DSM 7445</strain>
    </source>
</reference>
<name>A0A4R3HZ73_PAULE</name>
<keyword evidence="2" id="KW-0472">Membrane</keyword>
<dbReference type="NCBIfam" id="TIGR02099">
    <property type="entry name" value="YhdP family protein"/>
    <property type="match status" value="1"/>
</dbReference>
<dbReference type="RefSeq" id="WP_243656656.1">
    <property type="nucleotide sequence ID" value="NZ_SLZQ01000002.1"/>
</dbReference>
<dbReference type="PANTHER" id="PTHR38690">
    <property type="entry name" value="PROTEASE-RELATED"/>
    <property type="match status" value="1"/>
</dbReference>
<dbReference type="Pfam" id="PF13116">
    <property type="entry name" value="YhdP"/>
    <property type="match status" value="1"/>
</dbReference>
<dbReference type="EMBL" id="SLZQ01000002">
    <property type="protein sequence ID" value="TCS38666.1"/>
    <property type="molecule type" value="Genomic_DNA"/>
</dbReference>
<sequence length="1394" mass="152134">MWASVRRAYRLANRATYHLLGAAFKALVVVYFLFALLILALRYIVLPNVDAYKPEIEQVVSRTIGRPVEAGSLQASWRGLRPHLVLGNVVIRDSAGQAALVLPKVSATLSWSSVMVADLRLRRLEIERPDMEIRRDRNDILHIGGIEVDLRQNETGESRGLEWVLHQEEIAIRGGRLSWLDEKRGAPVLNLQDIDFVLRNHWRRHRFALKATPPANFAEPLDVRADFYHPHFAKRTSDISRWTGQLYADLRNTDLSAWKAYVDYPVELTQGRGSVRAWLKFDQARVADFSADLSLLDVHTRLRPDLQALDMVQVNGRISVREEIDPHRQDGTPTFGSHGHAIALTDFSFTTREGLVFPSTTLTERYTPAAKGQPEKFEVSARLLDLHTLANFAERLPLPAGQREMLSDFMPRGQLRDFSVQWQGSYPALTAYRVKGIFSGLSMNAQPPRPARPGIGNQPAQAALPAIPGFENLSGTVDASDKGGNFHVLSKGLKLDLPGYFSEPVMLFEQFDMQANWTFQKDQQLLLEIERMDVVQDGLVASLSGRHLMPLQARGATPFGHIDLTGRIAELDLRKVGRYLPMQTPQHTREWLEGGLQGGKAQNLALKIKGNLADFPFRADRPGAKPTGEFTLSGRIADGRINYTPGELAADGKSPFWPILDDIQGTITFNRAHLEIKADSAKTGGADLANVKAVIPDLLSDHPQLDIDGQADASLQDFIQYVNASPVAEWIGNFTEESKASGKARLGLKLQMPLNHVEQTKVQGTLQFLGNDIVLFDGLPQMSDTSGKLEFSELGVNLPGVKTTFLGAASSITGSTLKDGTIIIKAAGGLTTDGLRKAYPDPALQQVGQRISGNTRYTAQVRVRKGGQTDVTVESSLQGIGLNFPAPLQKEPRDSLPFKLDLIAKTSPNPQSSRDEIRVSAGSAIGAWYERERRHEKNAAWRILRGGIGINVPPPQPDSGVIANVNLPSLNIDAWNKLVSGILDAGKPVATAAKSSAATAQAGGSNLSSYFEPEVLAARANELIIAGKKLDNVVVGASHLQGAWQANIDSEQASGYVTWEESRSGRGLGKVTARLASLIVPEAAASDVSDLLEGKKEAAQIPALDITAENFELFGKRFGHLELQAHNMRPAGGVREWRINRLAILNADGEFQAKGNWITREGSSQSSLDYTLEIIDAGKLLDRFGFNNVLRGGKGKMEGQLSWKGLPFDLDIPSLDGRLSLNIGSGQFLKADPAAAKLLGVLSLQSLPRRLTLDFRDVFSQGFAFDGIVGTAAISRGVAKTDNFKMRSVSATVLMDGMADIARETANLHVAVIPEINAGAASIVYGLAVNPVIGLGTFLAQLFLRDPLMKAFTFEYQVAGPWKEPVVTKLSRRSDPASGTGNPDNVPGNVESVK</sequence>
<feature type="transmembrane region" description="Helical" evidence="2">
    <location>
        <begin position="20"/>
        <end position="45"/>
    </location>
</feature>
<keyword evidence="2" id="KW-1133">Transmembrane helix</keyword>
<dbReference type="InterPro" id="IPR025263">
    <property type="entry name" value="YhdP_central"/>
</dbReference>
<gene>
    <name evidence="4" type="ORF">EDC30_102407</name>
</gene>
<accession>A0A4R3HZ73</accession>
<keyword evidence="2" id="KW-0812">Transmembrane</keyword>
<proteinExistence type="predicted"/>
<feature type="region of interest" description="Disordered" evidence="1">
    <location>
        <begin position="1370"/>
        <end position="1394"/>
    </location>
</feature>
<evidence type="ECO:0000313" key="5">
    <source>
        <dbReference type="Proteomes" id="UP000295382"/>
    </source>
</evidence>
<feature type="domain" description="YhdP central" evidence="3">
    <location>
        <begin position="19"/>
        <end position="1367"/>
    </location>
</feature>
<dbReference type="InterPro" id="IPR011836">
    <property type="entry name" value="YhdP"/>
</dbReference>